<evidence type="ECO:0000256" key="7">
    <source>
        <dbReference type="SAM" id="Phobius"/>
    </source>
</evidence>
<evidence type="ECO:0000256" key="3">
    <source>
        <dbReference type="ARBA" id="ARBA00022692"/>
    </source>
</evidence>
<name>A0A6M8I0C0_9PROT</name>
<keyword evidence="9" id="KW-1185">Reference proteome</keyword>
<feature type="transmembrane region" description="Helical" evidence="7">
    <location>
        <begin position="145"/>
        <end position="167"/>
    </location>
</feature>
<sequence>MNGSAIFSYIYNTIESPLLDSLGQLMTALVSYAATPVQTAVIIYIALTGILILRGHASEGIGSLVSRAIKLSVVVWFATNGGEYATWVNDFFLVSLPNDLTQAVSSSVSGGTAISANSFDVLLLKSYDAGLQVWKLLHWYDIGEMILIVVFWAIAILACVVTFAIWFISHISLAVFVALGPLMVPLVLFVVTKPIFERWIGAMISAVIVQVVTVILLTITLEVESQLVTQLAGYTGTNPFDQMRTLLAACAFFAFAALLAFQIPGFGTALAGGLHFHTGAIARATLGVATKGVSTLASKAGAISQSADAAMLSGARSVLPRIGPTPGGSLSKASTPRT</sequence>
<comment type="similarity">
    <text evidence="2">Belongs to the TrbL/VirB6 family.</text>
</comment>
<dbReference type="RefSeq" id="WP_172443620.1">
    <property type="nucleotide sequence ID" value="NZ_CP053714.1"/>
</dbReference>
<dbReference type="Proteomes" id="UP000500767">
    <property type="component" value="Plasmid unnamed7"/>
</dbReference>
<protein>
    <submittedName>
        <fullName evidence="8">Type IV secretion system protein</fullName>
    </submittedName>
</protein>
<proteinExistence type="inferred from homology"/>
<dbReference type="GO" id="GO:0030255">
    <property type="term" value="P:protein secretion by the type IV secretion system"/>
    <property type="evidence" value="ECO:0007669"/>
    <property type="project" value="InterPro"/>
</dbReference>
<dbReference type="EMBL" id="CP053714">
    <property type="protein sequence ID" value="QKE93990.1"/>
    <property type="molecule type" value="Genomic_DNA"/>
</dbReference>
<dbReference type="KEGG" id="lck:HN018_28105"/>
<dbReference type="InterPro" id="IPR007688">
    <property type="entry name" value="Conjugal_tfr_TrbL/VirB6"/>
</dbReference>
<feature type="region of interest" description="Disordered" evidence="6">
    <location>
        <begin position="318"/>
        <end position="338"/>
    </location>
</feature>
<organism evidence="8 9">
    <name type="scientific">Lichenicola cladoniae</name>
    <dbReference type="NCBI Taxonomy" id="1484109"/>
    <lineage>
        <taxon>Bacteria</taxon>
        <taxon>Pseudomonadati</taxon>
        <taxon>Pseudomonadota</taxon>
        <taxon>Alphaproteobacteria</taxon>
        <taxon>Acetobacterales</taxon>
        <taxon>Acetobacteraceae</taxon>
        <taxon>Lichenicola</taxon>
    </lineage>
</organism>
<evidence type="ECO:0000313" key="9">
    <source>
        <dbReference type="Proteomes" id="UP000500767"/>
    </source>
</evidence>
<evidence type="ECO:0000313" key="8">
    <source>
        <dbReference type="EMBL" id="QKE93990.1"/>
    </source>
</evidence>
<feature type="transmembrane region" description="Helical" evidence="7">
    <location>
        <begin position="173"/>
        <end position="192"/>
    </location>
</feature>
<feature type="transmembrane region" description="Helical" evidence="7">
    <location>
        <begin position="199"/>
        <end position="223"/>
    </location>
</feature>
<keyword evidence="4 7" id="KW-1133">Transmembrane helix</keyword>
<accession>A0A6M8I0C0</accession>
<evidence type="ECO:0000256" key="4">
    <source>
        <dbReference type="ARBA" id="ARBA00022989"/>
    </source>
</evidence>
<keyword evidence="8" id="KW-0614">Plasmid</keyword>
<dbReference type="AlphaFoldDB" id="A0A6M8I0C0"/>
<reference evidence="8 9" key="1">
    <citation type="journal article" date="2014" name="World J. Microbiol. Biotechnol.">
        <title>Biodiversity and physiological characteristics of Antarctic and Arctic lichens-associated bacteria.</title>
        <authorList>
            <person name="Lee Y.M."/>
            <person name="Kim E.H."/>
            <person name="Lee H.K."/>
            <person name="Hong S.G."/>
        </authorList>
    </citation>
    <scope>NUCLEOTIDE SEQUENCE [LARGE SCALE GENOMIC DNA]</scope>
    <source>
        <strain evidence="8 9">PAMC 26569</strain>
        <plasmid evidence="8">unnamed7</plasmid>
    </source>
</reference>
<evidence type="ECO:0000256" key="5">
    <source>
        <dbReference type="ARBA" id="ARBA00023136"/>
    </source>
</evidence>
<keyword evidence="3 7" id="KW-0812">Transmembrane</keyword>
<keyword evidence="5 7" id="KW-0472">Membrane</keyword>
<geneLocation type="plasmid" evidence="8 9">
    <name>unnamed7</name>
</geneLocation>
<evidence type="ECO:0000256" key="2">
    <source>
        <dbReference type="ARBA" id="ARBA00007802"/>
    </source>
</evidence>
<evidence type="ECO:0000256" key="1">
    <source>
        <dbReference type="ARBA" id="ARBA00004141"/>
    </source>
</evidence>
<evidence type="ECO:0000256" key="6">
    <source>
        <dbReference type="SAM" id="MobiDB-lite"/>
    </source>
</evidence>
<dbReference type="GO" id="GO:0016020">
    <property type="term" value="C:membrane"/>
    <property type="evidence" value="ECO:0007669"/>
    <property type="project" value="UniProtKB-SubCell"/>
</dbReference>
<dbReference type="Pfam" id="PF04610">
    <property type="entry name" value="TrbL"/>
    <property type="match status" value="1"/>
</dbReference>
<gene>
    <name evidence="8" type="ORF">HN018_28105</name>
</gene>
<comment type="subcellular location">
    <subcellularLocation>
        <location evidence="1">Membrane</location>
        <topology evidence="1">Multi-pass membrane protein</topology>
    </subcellularLocation>
</comment>
<feature type="transmembrane region" description="Helical" evidence="7">
    <location>
        <begin position="29"/>
        <end position="53"/>
    </location>
</feature>